<accession>A0A1H3RVK6</accession>
<dbReference type="Pfam" id="PF14319">
    <property type="entry name" value="Zn_Tnp_IS91"/>
    <property type="match status" value="1"/>
</dbReference>
<dbReference type="InterPro" id="IPR026889">
    <property type="entry name" value="Zn_Tnp"/>
</dbReference>
<evidence type="ECO:0000313" key="4">
    <source>
        <dbReference type="Proteomes" id="UP000199663"/>
    </source>
</evidence>
<dbReference type="InterPro" id="IPR007069">
    <property type="entry name" value="Transposase_32"/>
</dbReference>
<dbReference type="Proteomes" id="UP000199663">
    <property type="component" value="Unassembled WGS sequence"/>
</dbReference>
<reference evidence="3 4" key="1">
    <citation type="submission" date="2016-10" db="EMBL/GenBank/DDBJ databases">
        <authorList>
            <person name="Varghese N."/>
            <person name="Submissions S."/>
        </authorList>
    </citation>
    <scope>NUCLEOTIDE SEQUENCE [LARGE SCALE GENOMIC DNA]</scope>
    <source>
        <strain evidence="3 4">DSM 17997</strain>
    </source>
</reference>
<dbReference type="PANTHER" id="PTHR37023:SF1">
    <property type="entry name" value="ISSOD25 TRANSPOSASE TNPA_ISSOD25"/>
    <property type="match status" value="1"/>
</dbReference>
<keyword evidence="4" id="KW-1185">Reference proteome</keyword>
<dbReference type="RefSeq" id="WP_019598317.1">
    <property type="nucleotide sequence ID" value="NZ_FNQC01000009.1"/>
</dbReference>
<sequence>MEAVNARNSGAELSDILLLNKNAFFSHNKLCVDQIKAYEAIIGCRTSKMGSHTLVCDNCEHKKTCYNSCRNRHCPKCQYVKQVVWVEKLKARLLPVRYFHIVFTVPEFLNSIFYINQRECYDMLFSSSAQTMKKAAANPEFLGAETGCLSVLHTWGQSLNYHPHIHMLVPAGGLDPDGMEWVKANRKFFVPVKAISKIFRGVFMDRLRKAIAAGSLNIPQKQSALYANPKKLNCLAYEKYWHIHIKKTFRGANQVVSYLGRYTHRVAISNSRILDTDGKTVSFRWKDYRDNRHKVMELPCGEFIRRFMQHILPNGFYKIRYFGILAPANSRTKMNDCHCLLNQKRQVSHYEGLTTYEVLRKLLDENIFRCTCCGKGTMGFGKPQPDNGIP</sequence>
<dbReference type="PANTHER" id="PTHR37023">
    <property type="entry name" value="TRANSPOSASE"/>
    <property type="match status" value="1"/>
</dbReference>
<protein>
    <submittedName>
        <fullName evidence="3">Transposase zinc-binding domain-containing protein</fullName>
    </submittedName>
</protein>
<dbReference type="EMBL" id="FNQC01000009">
    <property type="protein sequence ID" value="SDZ29753.1"/>
    <property type="molecule type" value="Genomic_DNA"/>
</dbReference>
<evidence type="ECO:0000313" key="3">
    <source>
        <dbReference type="EMBL" id="SDZ29753.1"/>
    </source>
</evidence>
<comment type="caution">
    <text evidence="3">The sequence shown here is derived from an EMBL/GenBank/DDBJ whole genome shotgun (WGS) entry which is preliminary data.</text>
</comment>
<name>A0A1H3RVK6_9BACT</name>
<proteinExistence type="predicted"/>
<gene>
    <name evidence="3" type="ORF">SAMN05444412_109157</name>
</gene>
<evidence type="ECO:0000259" key="1">
    <source>
        <dbReference type="Pfam" id="PF04986"/>
    </source>
</evidence>
<dbReference type="InterPro" id="IPR054832">
    <property type="entry name" value="transpos_IS91"/>
</dbReference>
<organism evidence="3 4">
    <name type="scientific">Rhodonellum ikkaensis</name>
    <dbReference type="NCBI Taxonomy" id="336829"/>
    <lineage>
        <taxon>Bacteria</taxon>
        <taxon>Pseudomonadati</taxon>
        <taxon>Bacteroidota</taxon>
        <taxon>Cytophagia</taxon>
        <taxon>Cytophagales</taxon>
        <taxon>Cytophagaceae</taxon>
        <taxon>Rhodonellum</taxon>
    </lineage>
</organism>
<dbReference type="NCBIfam" id="NF033538">
    <property type="entry name" value="transpos_IS91"/>
    <property type="match status" value="1"/>
</dbReference>
<feature type="domain" description="Transposase IS801/IS1294" evidence="1">
    <location>
        <begin position="147"/>
        <end position="329"/>
    </location>
</feature>
<dbReference type="Pfam" id="PF04986">
    <property type="entry name" value="Y2_Tnp"/>
    <property type="match status" value="1"/>
</dbReference>
<evidence type="ECO:0000259" key="2">
    <source>
        <dbReference type="Pfam" id="PF14319"/>
    </source>
</evidence>
<feature type="domain" description="Transposase zinc-binding" evidence="2">
    <location>
        <begin position="21"/>
        <end position="105"/>
    </location>
</feature>